<evidence type="ECO:0000259" key="4">
    <source>
        <dbReference type="Pfam" id="PF18998"/>
    </source>
</evidence>
<dbReference type="Pfam" id="PF19408">
    <property type="entry name" value="PKD_6"/>
    <property type="match status" value="1"/>
</dbReference>
<feature type="domain" description="Bacterial repeat" evidence="4">
    <location>
        <begin position="592"/>
        <end position="667"/>
    </location>
</feature>
<feature type="non-terminal residue" evidence="6">
    <location>
        <position position="1329"/>
    </location>
</feature>
<dbReference type="SUPFAM" id="SSF49899">
    <property type="entry name" value="Concanavalin A-like lectins/glucanases"/>
    <property type="match status" value="1"/>
</dbReference>
<feature type="domain" description="Bacterial repeat" evidence="4">
    <location>
        <begin position="532"/>
        <end position="588"/>
    </location>
</feature>
<comment type="caution">
    <text evidence="6">The sequence shown here is derived from an EMBL/GenBank/DDBJ whole genome shotgun (WGS) entry which is preliminary data.</text>
</comment>
<dbReference type="Pfam" id="PF18998">
    <property type="entry name" value="Flg_new_2"/>
    <property type="match status" value="6"/>
</dbReference>
<name>A0A7Y3W073_9FLAO</name>
<evidence type="ECO:0000256" key="1">
    <source>
        <dbReference type="ARBA" id="ARBA00022614"/>
    </source>
</evidence>
<dbReference type="Gene3D" id="3.80.10.10">
    <property type="entry name" value="Ribonuclease Inhibitor"/>
    <property type="match status" value="1"/>
</dbReference>
<evidence type="ECO:0000256" key="3">
    <source>
        <dbReference type="SAM" id="SignalP"/>
    </source>
</evidence>
<dbReference type="Gene3D" id="2.60.120.200">
    <property type="match status" value="1"/>
</dbReference>
<dbReference type="Pfam" id="PF13385">
    <property type="entry name" value="Laminin_G_3"/>
    <property type="match status" value="1"/>
</dbReference>
<dbReference type="InterPro" id="IPR021655">
    <property type="entry name" value="Put_metal-bd"/>
</dbReference>
<sequence>MRKIILFCLFIFTMAAVKAQTVTITDVNFHAALIANGVDTNSDTLIQTSEALEVTSLNVQSYGITNMTGISSFTNLQILDCSGNSLTSLNLTGLSSLQSLSCSNNAITNLDVSSCTALTNLSFTGNPIAVFNASDCTLLSTINGYSGFSNAHNIYIATLTNLNLTNCSALQRLYLGGNNLLNSVQITGCIGLIEITLVSNAILTSFTVSNLPNLTNFEAAYNPQLASLTFTNDTALNYLLCYENALTSLNLSGLPSLNLLNCRSNSLTSLNLNGLTTLVYLFCLNNNLTSLDVSGLSSLYQLNCIGNSGLTCIKVADVSAANSNEAWTKDAAAIYSTTCATTVQLTVTKAGAGAGSVVSSPAGIDCGSTCTFDFSINTQVTLTAVPSLGSVFLGWTGAYVGTDASINVTMDVAKSITANFGEAQFPLTISNIGNGNIISTPAGISCGSSCIANFDIGATVTLTAIPNSGATFLGWGGSCTGTELTCTVTMDSAKSVTATFDGIQVNEFLLTVTKAGAGVGTISSSPAGINCGSTCSSAFAIDTVVTLTAVPSYGSVFTGWSGGGTSGNDATISVTMDAAKSITANFGRAQFPLTISNSGGGTVSSTPAGINCGLNCTANYEFGMNVQLNAIPSSGAIFAGWTGACSGTGPCTVTIDAAKTVNARFTYPLTITRSGTGGGTVTSSPTGISCGSTCTANYDANQMVTLTAISDATSTFVGWSGAVSSSSATINVTMDAAKSINAQFNVIKYTLNVLYIGSHFSEGTWHSGGTITTSPTGINCPSICTAEYTIGTQVTLTAAPNLGYQFNGWSGPCTGIEPCVLTMNSAKSVTATFVCVTPNTPSSISGNAIVCPGATATYSVINDPNASSYTWTLPSGWSGNSTTNSITVTAGDTGTLSVKANSICGSSSASSELVVTVNSLPIDTNENQLSEITADANTIILDHFNAATTGQLYGSINYVPSMNGMGAAAEFKNNNWIRYNYNANLSSSGTIDFWIYAKAYNIPLANINWNTGATSYPGAGHVFHSRINAAGKIDVGAWPTGSFSSNASIPLNTWTRITITWGNNNNIIYINGVADVINTSAFSPSANGNYSIYVPYWGTTNEFYLDEFHVSNKKRTPEEINSVYNLFIDSEMDSVCENTSTNIRITNPEIGISYQLFKENQPFGDSQVGASNPLIFSTGDLNETTNFTVKATNPTSGCYRMLSGILTITVTAQPTWYTDADNDGYPSSVATVTQCDRPINGKLLSELTASTEDCDDTDDTINPDATEVNFNGEDDDCDGSIFNGHAPVVSDVTTPSGALASMTSPIECSVATNTTPYSGASVVHKFRVT</sequence>
<proteinExistence type="predicted"/>
<dbReference type="InterPro" id="IPR013320">
    <property type="entry name" value="ConA-like_dom_sf"/>
</dbReference>
<dbReference type="RefSeq" id="WP_317174658.1">
    <property type="nucleotide sequence ID" value="NZ_JABEVX010000015.1"/>
</dbReference>
<dbReference type="InterPro" id="IPR052574">
    <property type="entry name" value="CDIRP"/>
</dbReference>
<evidence type="ECO:0000313" key="6">
    <source>
        <dbReference type="EMBL" id="NNT73261.1"/>
    </source>
</evidence>
<organism evidence="6 7">
    <name type="scientific">Flavobacterium rivulicola</name>
    <dbReference type="NCBI Taxonomy" id="2732161"/>
    <lineage>
        <taxon>Bacteria</taxon>
        <taxon>Pseudomonadati</taxon>
        <taxon>Bacteroidota</taxon>
        <taxon>Flavobacteriia</taxon>
        <taxon>Flavobacteriales</taxon>
        <taxon>Flavobacteriaceae</taxon>
        <taxon>Flavobacterium</taxon>
    </lineage>
</organism>
<dbReference type="InterPro" id="IPR044060">
    <property type="entry name" value="Bacterial_rp_domain"/>
</dbReference>
<evidence type="ECO:0000256" key="2">
    <source>
        <dbReference type="ARBA" id="ARBA00022737"/>
    </source>
</evidence>
<accession>A0A7Y3W073</accession>
<gene>
    <name evidence="6" type="ORF">HKT18_13660</name>
</gene>
<dbReference type="GO" id="GO:0005975">
    <property type="term" value="P:carbohydrate metabolic process"/>
    <property type="evidence" value="ECO:0007669"/>
    <property type="project" value="UniProtKB-ARBA"/>
</dbReference>
<dbReference type="InterPro" id="IPR032675">
    <property type="entry name" value="LRR_dom_sf"/>
</dbReference>
<feature type="domain" description="Bacterial repeat" evidence="4">
    <location>
        <begin position="670"/>
        <end position="747"/>
    </location>
</feature>
<dbReference type="PANTHER" id="PTHR47566:SF1">
    <property type="entry name" value="PROTEIN NUD1"/>
    <property type="match status" value="1"/>
</dbReference>
<feature type="signal peptide" evidence="3">
    <location>
        <begin position="1"/>
        <end position="19"/>
    </location>
</feature>
<reference evidence="6 7" key="1">
    <citation type="submission" date="2020-05" db="EMBL/GenBank/DDBJ databases">
        <title>Draft genome of Flavobacterium sp. IMCC34852.</title>
        <authorList>
            <person name="Song J."/>
            <person name="Cho J.-C."/>
        </authorList>
    </citation>
    <scope>NUCLEOTIDE SEQUENCE [LARGE SCALE GENOMIC DNA]</scope>
    <source>
        <strain evidence="6 7">IMCC34852</strain>
    </source>
</reference>
<evidence type="ECO:0000259" key="5">
    <source>
        <dbReference type="Pfam" id="PF19408"/>
    </source>
</evidence>
<keyword evidence="7" id="KW-1185">Reference proteome</keyword>
<protein>
    <submittedName>
        <fullName evidence="6">Uncharacterized protein</fullName>
    </submittedName>
</protein>
<keyword evidence="3" id="KW-0732">Signal</keyword>
<dbReference type="GO" id="GO:0004553">
    <property type="term" value="F:hydrolase activity, hydrolyzing O-glycosyl compounds"/>
    <property type="evidence" value="ECO:0007669"/>
    <property type="project" value="UniProtKB-ARBA"/>
</dbReference>
<feature type="chain" id="PRO_5030737846" evidence="3">
    <location>
        <begin position="20"/>
        <end position="1329"/>
    </location>
</feature>
<dbReference type="GO" id="GO:0035591">
    <property type="term" value="F:signaling adaptor activity"/>
    <property type="evidence" value="ECO:0007669"/>
    <property type="project" value="TreeGrafter"/>
</dbReference>
<dbReference type="Pfam" id="PF11617">
    <property type="entry name" value="Cu-binding_MopE"/>
    <property type="match status" value="1"/>
</dbReference>
<feature type="domain" description="Bacterial repeat" evidence="4">
    <location>
        <begin position="376"/>
        <end position="422"/>
    </location>
</feature>
<keyword evidence="2" id="KW-0677">Repeat</keyword>
<feature type="domain" description="Bacterial repeat" evidence="4">
    <location>
        <begin position="781"/>
        <end position="834"/>
    </location>
</feature>
<feature type="domain" description="Bacterial repeat" evidence="4">
    <location>
        <begin position="451"/>
        <end position="503"/>
    </location>
</feature>
<dbReference type="PANTHER" id="PTHR47566">
    <property type="match status" value="1"/>
</dbReference>
<dbReference type="SUPFAM" id="SSF52058">
    <property type="entry name" value="L domain-like"/>
    <property type="match status" value="1"/>
</dbReference>
<dbReference type="Proteomes" id="UP000536509">
    <property type="component" value="Unassembled WGS sequence"/>
</dbReference>
<keyword evidence="1" id="KW-0433">Leucine-rich repeat</keyword>
<feature type="domain" description="PKD-like" evidence="5">
    <location>
        <begin position="838"/>
        <end position="912"/>
    </location>
</feature>
<dbReference type="InterPro" id="IPR045829">
    <property type="entry name" value="PKD_6"/>
</dbReference>
<dbReference type="EMBL" id="JABEVX010000015">
    <property type="protein sequence ID" value="NNT73261.1"/>
    <property type="molecule type" value="Genomic_DNA"/>
</dbReference>
<evidence type="ECO:0000313" key="7">
    <source>
        <dbReference type="Proteomes" id="UP000536509"/>
    </source>
</evidence>